<dbReference type="Proteomes" id="UP000435138">
    <property type="component" value="Unassembled WGS sequence"/>
</dbReference>
<keyword evidence="1" id="KW-1133">Transmembrane helix</keyword>
<evidence type="ECO:0000256" key="1">
    <source>
        <dbReference type="SAM" id="Phobius"/>
    </source>
</evidence>
<feature type="transmembrane region" description="Helical" evidence="1">
    <location>
        <begin position="166"/>
        <end position="184"/>
    </location>
</feature>
<reference evidence="2 3" key="1">
    <citation type="submission" date="2019-11" db="EMBL/GenBank/DDBJ databases">
        <title>Genome analysis of Rhizobacterium cereale a novel genus and species isolated from maize roots in North Spain.</title>
        <authorList>
            <person name="Menendez E."/>
            <person name="Flores-Felix J.D."/>
            <person name="Ramirez-Bahena M.-H."/>
            <person name="Igual J.M."/>
            <person name="Garcia-Fraile P."/>
            <person name="Peix A."/>
            <person name="Velazquez E."/>
        </authorList>
    </citation>
    <scope>NUCLEOTIDE SEQUENCE [LARGE SCALE GENOMIC DNA]</scope>
    <source>
        <strain evidence="2 3">RZME27</strain>
    </source>
</reference>
<evidence type="ECO:0000313" key="3">
    <source>
        <dbReference type="Proteomes" id="UP000435138"/>
    </source>
</evidence>
<feature type="transmembrane region" description="Helical" evidence="1">
    <location>
        <begin position="80"/>
        <end position="99"/>
    </location>
</feature>
<protein>
    <recommendedName>
        <fullName evidence="4">Low temperature requirement protein A</fullName>
    </recommendedName>
</protein>
<gene>
    <name evidence="2" type="ORF">GAO09_02440</name>
</gene>
<dbReference type="RefSeq" id="WP_153352450.1">
    <property type="nucleotide sequence ID" value="NZ_JAYKOO010000003.1"/>
</dbReference>
<proteinExistence type="predicted"/>
<feature type="transmembrane region" description="Helical" evidence="1">
    <location>
        <begin position="234"/>
        <end position="254"/>
    </location>
</feature>
<feature type="transmembrane region" description="Helical" evidence="1">
    <location>
        <begin position="106"/>
        <end position="128"/>
    </location>
</feature>
<organism evidence="2 3">
    <name type="scientific">Endobacterium cereale</name>
    <dbReference type="NCBI Taxonomy" id="2663029"/>
    <lineage>
        <taxon>Bacteria</taxon>
        <taxon>Pseudomonadati</taxon>
        <taxon>Pseudomonadota</taxon>
        <taxon>Alphaproteobacteria</taxon>
        <taxon>Hyphomicrobiales</taxon>
        <taxon>Rhizobiaceae</taxon>
        <taxon>Endobacterium</taxon>
    </lineage>
</organism>
<evidence type="ECO:0008006" key="4">
    <source>
        <dbReference type="Google" id="ProtNLM"/>
    </source>
</evidence>
<evidence type="ECO:0000313" key="2">
    <source>
        <dbReference type="EMBL" id="MQY44932.1"/>
    </source>
</evidence>
<dbReference type="AlphaFoldDB" id="A0A6A8A1R1"/>
<dbReference type="EMBL" id="WIXI01000022">
    <property type="protein sequence ID" value="MQY44932.1"/>
    <property type="molecule type" value="Genomic_DNA"/>
</dbReference>
<feature type="transmembrane region" description="Helical" evidence="1">
    <location>
        <begin position="338"/>
        <end position="357"/>
    </location>
</feature>
<feature type="transmembrane region" description="Helical" evidence="1">
    <location>
        <begin position="140"/>
        <end position="159"/>
    </location>
</feature>
<comment type="caution">
    <text evidence="2">The sequence shown here is derived from an EMBL/GenBank/DDBJ whole genome shotgun (WGS) entry which is preliminary data.</text>
</comment>
<dbReference type="InterPro" id="IPR010640">
    <property type="entry name" value="Low_temperature_requirement_A"/>
</dbReference>
<accession>A0A6A8A1R1</accession>
<dbReference type="Pfam" id="PF06772">
    <property type="entry name" value="LtrA"/>
    <property type="match status" value="1"/>
</dbReference>
<dbReference type="PANTHER" id="PTHR36840">
    <property type="entry name" value="BLL5714 PROTEIN"/>
    <property type="match status" value="1"/>
</dbReference>
<feature type="transmembrane region" description="Helical" evidence="1">
    <location>
        <begin position="363"/>
        <end position="384"/>
    </location>
</feature>
<feature type="transmembrane region" description="Helical" evidence="1">
    <location>
        <begin position="45"/>
        <end position="65"/>
    </location>
</feature>
<name>A0A6A8A1R1_9HYPH</name>
<keyword evidence="1" id="KW-0812">Transmembrane</keyword>
<dbReference type="PANTHER" id="PTHR36840:SF1">
    <property type="entry name" value="BLL5714 PROTEIN"/>
    <property type="match status" value="1"/>
</dbReference>
<feature type="transmembrane region" description="Helical" evidence="1">
    <location>
        <begin position="311"/>
        <end position="331"/>
    </location>
</feature>
<keyword evidence="1" id="KW-0472">Membrane</keyword>
<sequence length="392" mass="43748">MAESKHHWLRKDDKDSTKASFPELFFDLVFVFALIQLSETLASDFSFGIAAEAVLFIFALWWVWIHTTWVTNLLDAEIEPVRILLFVLMFFGVVLAIALPKAFADLGLVFALAYSGMQLSRSLFALYAFRGTDDESYRTFQRITLWLILSCAFWIAGGLMERETRVILWIAALAIEYIAPLLRYWLPGLGRAPEETLDVNGEHLAERCALFVIIALGETILTTGKTASSHFDSAMTPLVLTCAFLSTVLMWWLYFHDGQERAADKAEEDAEPQATGHQLFTYGHLPIVAGIILTAVGEDFSLAHPLEKGGYNHAIAVLGGPVLYLAGTLWMKTISSRMMPWSHCAGIAILMAGFVIVPFTANFLIQILASLTLLMVAIWEYLALKNLRRDAA</sequence>
<keyword evidence="3" id="KW-1185">Reference proteome</keyword>